<dbReference type="PANTHER" id="PTHR46036:SF12">
    <property type="entry name" value="VOC DOMAIN-CONTAINING PROTEIN"/>
    <property type="match status" value="1"/>
</dbReference>
<dbReference type="PROSITE" id="PS51819">
    <property type="entry name" value="VOC"/>
    <property type="match status" value="2"/>
</dbReference>
<accession>A0A8B8Q6X0</accession>
<dbReference type="SUPFAM" id="SSF54593">
    <property type="entry name" value="Glyoxalase/Bleomycin resistance protein/Dihydroxybiphenyl dioxygenase"/>
    <property type="match status" value="2"/>
</dbReference>
<dbReference type="InterPro" id="IPR029068">
    <property type="entry name" value="Glyas_Bleomycin-R_OHBP_Dase"/>
</dbReference>
<evidence type="ECO:0000313" key="3">
    <source>
        <dbReference type="RefSeq" id="XP_030542839.1"/>
    </source>
</evidence>
<organism evidence="2 3">
    <name type="scientific">Rhodamnia argentea</name>
    <dbReference type="NCBI Taxonomy" id="178133"/>
    <lineage>
        <taxon>Eukaryota</taxon>
        <taxon>Viridiplantae</taxon>
        <taxon>Streptophyta</taxon>
        <taxon>Embryophyta</taxon>
        <taxon>Tracheophyta</taxon>
        <taxon>Spermatophyta</taxon>
        <taxon>Magnoliopsida</taxon>
        <taxon>eudicotyledons</taxon>
        <taxon>Gunneridae</taxon>
        <taxon>Pentapetalae</taxon>
        <taxon>rosids</taxon>
        <taxon>malvids</taxon>
        <taxon>Myrtales</taxon>
        <taxon>Myrtaceae</taxon>
        <taxon>Myrtoideae</taxon>
        <taxon>Myrteae</taxon>
        <taxon>Australasian group</taxon>
        <taxon>Rhodamnia</taxon>
    </lineage>
</organism>
<dbReference type="Pfam" id="PF00903">
    <property type="entry name" value="Glyoxalase"/>
    <property type="match status" value="2"/>
</dbReference>
<feature type="domain" description="VOC" evidence="1">
    <location>
        <begin position="66"/>
        <end position="190"/>
    </location>
</feature>
<dbReference type="InterPro" id="IPR004360">
    <property type="entry name" value="Glyas_Fos-R_dOase_dom"/>
</dbReference>
<dbReference type="GO" id="GO:0019243">
    <property type="term" value="P:methylglyoxal catabolic process to D-lactate via S-lactoyl-glutathione"/>
    <property type="evidence" value="ECO:0007669"/>
    <property type="project" value="TreeGrafter"/>
</dbReference>
<dbReference type="RefSeq" id="XP_030542839.1">
    <property type="nucleotide sequence ID" value="XM_030686979.2"/>
</dbReference>
<gene>
    <name evidence="3" type="primary">LOC115749932</name>
</gene>
<reference evidence="3" key="2">
    <citation type="submission" date="2025-08" db="UniProtKB">
        <authorList>
            <consortium name="RefSeq"/>
        </authorList>
    </citation>
    <scope>IDENTIFICATION</scope>
    <source>
        <tissue evidence="3">Leaf</tissue>
    </source>
</reference>
<name>A0A8B8Q6X0_9MYRT</name>
<proteinExistence type="predicted"/>
<sequence>MMSSRVFRISSKSRKTSLAQRCCRQWLYNFCIEIMRSCLVVGSSMAATENVIRDNVLEWVKNDTHRFLNAVIRVGHLNRTVEFYKECFGMQLLIQKDFPEKKYSKAIVGFGPQESHFVLELIYIYGVEKYEVGTAWAHFGIAAQDIYPIVEKVRQLGGVVTREPGATAGGPQVYAFVQDPNGYTFELLQQGPTPQPLNHFQFEVIDLNRSVSFYEKALGMNLLLRYDSPQDQYTIAMVGYGTDRTQTVFIELKYNYNVTKYTAGNAYVHAAIGTSDVYKSAAAVALVTQELGGKIVRPPGPNPVTHTKTTSFLDPDGRKTVLVDNEDYLKEIKNNGQ</sequence>
<evidence type="ECO:0000313" key="2">
    <source>
        <dbReference type="Proteomes" id="UP000827889"/>
    </source>
</evidence>
<dbReference type="OrthoDB" id="16820at2759"/>
<dbReference type="GeneID" id="115749932"/>
<dbReference type="Gene3D" id="3.10.180.10">
    <property type="entry name" value="2,3-Dihydroxybiphenyl 1,2-Dioxygenase, domain 1"/>
    <property type="match status" value="2"/>
</dbReference>
<reference evidence="2" key="1">
    <citation type="submission" date="2025-05" db="UniProtKB">
        <authorList>
            <consortium name="RefSeq"/>
        </authorList>
    </citation>
    <scope>NUCLEOTIDE SEQUENCE [LARGE SCALE GENOMIC DNA]</scope>
</reference>
<dbReference type="GO" id="GO:0004462">
    <property type="term" value="F:lactoylglutathione lyase activity"/>
    <property type="evidence" value="ECO:0007669"/>
    <property type="project" value="TreeGrafter"/>
</dbReference>
<dbReference type="KEGG" id="rarg:115749932"/>
<protein>
    <submittedName>
        <fullName evidence="3">Lactoylglutathione lyase GLX1-like isoform X1</fullName>
    </submittedName>
</protein>
<feature type="domain" description="VOC" evidence="1">
    <location>
        <begin position="196"/>
        <end position="325"/>
    </location>
</feature>
<dbReference type="GO" id="GO:0005737">
    <property type="term" value="C:cytoplasm"/>
    <property type="evidence" value="ECO:0007669"/>
    <property type="project" value="TreeGrafter"/>
</dbReference>
<evidence type="ECO:0000259" key="1">
    <source>
        <dbReference type="PROSITE" id="PS51819"/>
    </source>
</evidence>
<dbReference type="InterPro" id="IPR037523">
    <property type="entry name" value="VOC_core"/>
</dbReference>
<dbReference type="Proteomes" id="UP000827889">
    <property type="component" value="Chromosome 2"/>
</dbReference>
<keyword evidence="2" id="KW-1185">Reference proteome</keyword>
<dbReference type="PANTHER" id="PTHR46036">
    <property type="entry name" value="LACTOYLGLUTATHIONE LYASE"/>
    <property type="match status" value="1"/>
</dbReference>
<dbReference type="AlphaFoldDB" id="A0A8B8Q6X0"/>